<keyword evidence="1" id="KW-0472">Membrane</keyword>
<gene>
    <name evidence="1" type="ORF">ORPV_797</name>
</gene>
<dbReference type="RefSeq" id="YP_009449003.1">
    <property type="nucleotide sequence ID" value="NC_036594.1"/>
</dbReference>
<dbReference type="GeneID" id="35382624"/>
<accession>A0A2I2L5A8</accession>
<sequence length="399" mass="47789">MEMELPNELWLKIIKYSDLKVKIFLSFCNKSINSLVMYHTNTNSILKTLFIPSSNTVGALKFEDFKYLSQLIEEENIQIFINILSYCNKSQRQFIRYFVDTIVENIYLPHHLFFVLKFSGHIGCVPSIKKYKHNITSLLERNIEKSISIVENCVKKFILSEVVKYDRVNIINIYKKIFTFIISHNLLETYYIKYQGQMFSLFVYLWPWLIGLDYKNGRGQITEISYQFPLIIENLDIFTCYRIGGYKELLDILPSLCKKDREEIFNILSNKRGKTMEFILSQKYTSEDDEYIILQKSTMENEEIERKEMEKVQYESLMDYMEIIIKKDDTEKFLDSYEHIKNIEDIMKFLRKYIPINILFLLISMELNIILEFKNEDIIYIKDEKLNFLKKHNILCIIT</sequence>
<dbReference type="KEGG" id="vg:35382624"/>
<keyword evidence="2" id="KW-1185">Reference proteome</keyword>
<protein>
    <submittedName>
        <fullName evidence="1">Transmembrane domain-containing protein</fullName>
    </submittedName>
</protein>
<dbReference type="Proteomes" id="UP000236316">
    <property type="component" value="Segment"/>
</dbReference>
<organism evidence="1">
    <name type="scientific">Orpheovirus IHUMI-LCC2</name>
    <dbReference type="NCBI Taxonomy" id="2023057"/>
    <lineage>
        <taxon>Viruses</taxon>
        <taxon>Varidnaviria</taxon>
        <taxon>Bamfordvirae</taxon>
        <taxon>Nucleocytoviricota</taxon>
        <taxon>Megaviricetes</taxon>
        <taxon>Pimascovirales</taxon>
        <taxon>Ocovirineae</taxon>
        <taxon>Orpheoviridae</taxon>
        <taxon>Alphaorpheovirus</taxon>
        <taxon>Alphaorpheovirus massiliense</taxon>
    </lineage>
</organism>
<reference evidence="1" key="1">
    <citation type="submission" date="2017-08" db="EMBL/GenBank/DDBJ databases">
        <authorList>
            <consortium name="Urmite Genomes"/>
        </authorList>
    </citation>
    <scope>NUCLEOTIDE SEQUENCE [LARGE SCALE GENOMIC DNA]</scope>
    <source>
        <strain evidence="1">IHUMI-LCC2</strain>
    </source>
</reference>
<evidence type="ECO:0000313" key="1">
    <source>
        <dbReference type="EMBL" id="SNW62701.1"/>
    </source>
</evidence>
<name>A0A2I2L5A8_9VIRU</name>
<keyword evidence="1" id="KW-0812">Transmembrane</keyword>
<dbReference type="EMBL" id="LT906555">
    <property type="protein sequence ID" value="SNW62701.1"/>
    <property type="molecule type" value="Genomic_DNA"/>
</dbReference>
<proteinExistence type="predicted"/>
<evidence type="ECO:0000313" key="2">
    <source>
        <dbReference type="Proteomes" id="UP000236316"/>
    </source>
</evidence>